<name>A0ABT9W625_9BACL</name>
<comment type="caution">
    <text evidence="1">The sequence shown here is derived from an EMBL/GenBank/DDBJ whole genome shotgun (WGS) entry which is preliminary data.</text>
</comment>
<reference evidence="1 2" key="1">
    <citation type="submission" date="2023-07" db="EMBL/GenBank/DDBJ databases">
        <title>Sorghum-associated microbial communities from plants grown in Nebraska, USA.</title>
        <authorList>
            <person name="Schachtman D."/>
        </authorList>
    </citation>
    <scope>NUCLEOTIDE SEQUENCE [LARGE SCALE GENOMIC DNA]</scope>
    <source>
        <strain evidence="1 2">DS1314</strain>
    </source>
</reference>
<organism evidence="1 2">
    <name type="scientific">Paenibacillus tundrae</name>
    <dbReference type="NCBI Taxonomy" id="528187"/>
    <lineage>
        <taxon>Bacteria</taxon>
        <taxon>Bacillati</taxon>
        <taxon>Bacillota</taxon>
        <taxon>Bacilli</taxon>
        <taxon>Bacillales</taxon>
        <taxon>Paenibacillaceae</taxon>
        <taxon>Paenibacillus</taxon>
    </lineage>
</organism>
<evidence type="ECO:0008006" key="3">
    <source>
        <dbReference type="Google" id="ProtNLM"/>
    </source>
</evidence>
<dbReference type="RefSeq" id="WP_307211897.1">
    <property type="nucleotide sequence ID" value="NZ_JAUSTI010000001.1"/>
</dbReference>
<gene>
    <name evidence="1" type="ORF">J2T19_000136</name>
</gene>
<proteinExistence type="predicted"/>
<dbReference type="EMBL" id="JAUSTI010000001">
    <property type="protein sequence ID" value="MDQ0168699.1"/>
    <property type="molecule type" value="Genomic_DNA"/>
</dbReference>
<accession>A0ABT9W625</accession>
<keyword evidence="2" id="KW-1185">Reference proteome</keyword>
<evidence type="ECO:0000313" key="2">
    <source>
        <dbReference type="Proteomes" id="UP001233836"/>
    </source>
</evidence>
<sequence>MLNHVKITANYALKSDANNFVVLQRKLVDPTKAPGYKREPDQPAPVIRERWDEIAYYPLTTAGLTALIDSVRMRTATEYNAENLTELGAAIRYATAEIIAAVNAGLAPEFSVKLGA</sequence>
<protein>
    <recommendedName>
        <fullName evidence="3">Phage protein</fullName>
    </recommendedName>
</protein>
<evidence type="ECO:0000313" key="1">
    <source>
        <dbReference type="EMBL" id="MDQ0168699.1"/>
    </source>
</evidence>
<dbReference type="Proteomes" id="UP001233836">
    <property type="component" value="Unassembled WGS sequence"/>
</dbReference>